<keyword evidence="2" id="KW-1185">Reference proteome</keyword>
<feature type="non-terminal residue" evidence="1">
    <location>
        <position position="227"/>
    </location>
</feature>
<dbReference type="Gene3D" id="2.120.10.30">
    <property type="entry name" value="TolB, C-terminal domain"/>
    <property type="match status" value="1"/>
</dbReference>
<name>A0ABN8R5T6_9CNID</name>
<sequence length="227" mass="25763">MSSIITAVFEVTVGLLVSKGRDKAAERLQRGDVTDQKFRGFIVREIEDVKSKLDGLARKDLFASISFFEEGIELLCDVFENTRLTINWPSVDIGEERVNPLRNERVSKILKKHSMEHCCVPWSFGQEGEVEHKLSNACGIATNTKGYFLIADNGDKSVKVFNRNGKFQLRFTPQTDDVQTKLQVYDVANEDVDDNIYLLVGLKKPGAEEWESEVQIFNTNGDLQHKF</sequence>
<gene>
    <name evidence="1" type="ORF">PEVE_00009531</name>
</gene>
<dbReference type="Proteomes" id="UP001159427">
    <property type="component" value="Unassembled WGS sequence"/>
</dbReference>
<evidence type="ECO:0000313" key="2">
    <source>
        <dbReference type="Proteomes" id="UP001159427"/>
    </source>
</evidence>
<evidence type="ECO:0000313" key="1">
    <source>
        <dbReference type="EMBL" id="CAH3174370.1"/>
    </source>
</evidence>
<dbReference type="SUPFAM" id="SSF50956">
    <property type="entry name" value="Thermostable phytase (3-phytase)"/>
    <property type="match status" value="1"/>
</dbReference>
<accession>A0ABN8R5T6</accession>
<dbReference type="InterPro" id="IPR011042">
    <property type="entry name" value="6-blade_b-propeller_TolB-like"/>
</dbReference>
<protein>
    <submittedName>
        <fullName evidence="1">Uncharacterized protein</fullName>
    </submittedName>
</protein>
<reference evidence="1 2" key="1">
    <citation type="submission" date="2022-05" db="EMBL/GenBank/DDBJ databases">
        <authorList>
            <consortium name="Genoscope - CEA"/>
            <person name="William W."/>
        </authorList>
    </citation>
    <scope>NUCLEOTIDE SEQUENCE [LARGE SCALE GENOMIC DNA]</scope>
</reference>
<organism evidence="1 2">
    <name type="scientific">Porites evermanni</name>
    <dbReference type="NCBI Taxonomy" id="104178"/>
    <lineage>
        <taxon>Eukaryota</taxon>
        <taxon>Metazoa</taxon>
        <taxon>Cnidaria</taxon>
        <taxon>Anthozoa</taxon>
        <taxon>Hexacorallia</taxon>
        <taxon>Scleractinia</taxon>
        <taxon>Fungiina</taxon>
        <taxon>Poritidae</taxon>
        <taxon>Porites</taxon>
    </lineage>
</organism>
<dbReference type="EMBL" id="CALNXI010001661">
    <property type="protein sequence ID" value="CAH3174370.1"/>
    <property type="molecule type" value="Genomic_DNA"/>
</dbReference>
<comment type="caution">
    <text evidence="1">The sequence shown here is derived from an EMBL/GenBank/DDBJ whole genome shotgun (WGS) entry which is preliminary data.</text>
</comment>
<proteinExistence type="predicted"/>